<proteinExistence type="predicted"/>
<protein>
    <recommendedName>
        <fullName evidence="3">NadR/Ttd14 AAA domain-containing protein</fullName>
    </recommendedName>
</protein>
<evidence type="ECO:0000313" key="1">
    <source>
        <dbReference type="EMBL" id="OGZ13093.1"/>
    </source>
</evidence>
<organism evidence="1 2">
    <name type="scientific">Candidatus Lloydbacteria bacterium RIFCSPLOWO2_01_FULL_50_20</name>
    <dbReference type="NCBI Taxonomy" id="1798665"/>
    <lineage>
        <taxon>Bacteria</taxon>
        <taxon>Candidatus Lloydiibacteriota</taxon>
    </lineage>
</organism>
<evidence type="ECO:0008006" key="3">
    <source>
        <dbReference type="Google" id="ProtNLM"/>
    </source>
</evidence>
<dbReference type="EMBL" id="MHLP01000012">
    <property type="protein sequence ID" value="OGZ13093.1"/>
    <property type="molecule type" value="Genomic_DNA"/>
</dbReference>
<accession>A0A1G2DHW0</accession>
<reference evidence="1 2" key="1">
    <citation type="journal article" date="2016" name="Nat. Commun.">
        <title>Thousands of microbial genomes shed light on interconnected biogeochemical processes in an aquifer system.</title>
        <authorList>
            <person name="Anantharaman K."/>
            <person name="Brown C.T."/>
            <person name="Hug L.A."/>
            <person name="Sharon I."/>
            <person name="Castelle C.J."/>
            <person name="Probst A.J."/>
            <person name="Thomas B.C."/>
            <person name="Singh A."/>
            <person name="Wilkins M.J."/>
            <person name="Karaoz U."/>
            <person name="Brodie E.L."/>
            <person name="Williams K.H."/>
            <person name="Hubbard S.S."/>
            <person name="Banfield J.F."/>
        </authorList>
    </citation>
    <scope>NUCLEOTIDE SEQUENCE [LARGE SCALE GENOMIC DNA]</scope>
</reference>
<sequence>MVLQLHSYLRTDLRYGDRFLPAPFMIEFTGSPDAGKTTCIKELDNFLYRSGLRVFIPQEGAEVIRHIDRDTPEYNIRTGLYALNMLIDYAHGHAYDIVIFGLMVNL</sequence>
<comment type="caution">
    <text evidence="1">The sequence shown here is derived from an EMBL/GenBank/DDBJ whole genome shotgun (WGS) entry which is preliminary data.</text>
</comment>
<dbReference type="InterPro" id="IPR027417">
    <property type="entry name" value="P-loop_NTPase"/>
</dbReference>
<name>A0A1G2DHW0_9BACT</name>
<dbReference type="AlphaFoldDB" id="A0A1G2DHW0"/>
<evidence type="ECO:0000313" key="2">
    <source>
        <dbReference type="Proteomes" id="UP000178534"/>
    </source>
</evidence>
<dbReference type="Proteomes" id="UP000178534">
    <property type="component" value="Unassembled WGS sequence"/>
</dbReference>
<dbReference type="SUPFAM" id="SSF52540">
    <property type="entry name" value="P-loop containing nucleoside triphosphate hydrolases"/>
    <property type="match status" value="1"/>
</dbReference>
<gene>
    <name evidence="1" type="ORF">A2942_01395</name>
</gene>